<reference evidence="2" key="2">
    <citation type="journal article" date="2019" name="IMA Fungus">
        <title>Genome sequencing and comparison of five Tilletia species to identify candidate genes for the detection of regulated species infecting wheat.</title>
        <authorList>
            <person name="Nguyen H.D.T."/>
            <person name="Sultana T."/>
            <person name="Kesanakurti P."/>
            <person name="Hambleton S."/>
        </authorList>
    </citation>
    <scope>NUCLEOTIDE SEQUENCE</scope>
    <source>
        <strain evidence="2">DAOMC 236422</strain>
    </source>
</reference>
<feature type="compositionally biased region" description="Basic residues" evidence="1">
    <location>
        <begin position="165"/>
        <end position="183"/>
    </location>
</feature>
<gene>
    <name evidence="2" type="ORF">A4X09_0g5802</name>
</gene>
<feature type="compositionally biased region" description="Basic and acidic residues" evidence="1">
    <location>
        <begin position="243"/>
        <end position="274"/>
    </location>
</feature>
<dbReference type="EMBL" id="LWDG02000320">
    <property type="protein sequence ID" value="KAE8266551.1"/>
    <property type="molecule type" value="Genomic_DNA"/>
</dbReference>
<feature type="region of interest" description="Disordered" evidence="1">
    <location>
        <begin position="1"/>
        <end position="274"/>
    </location>
</feature>
<protein>
    <submittedName>
        <fullName evidence="2">Uncharacterized protein</fullName>
    </submittedName>
</protein>
<sequence>MAGHPNFDHTPTQTEDHDQDPQPPICTEAFDGIPDDASSATSDELEDDDPVVAQYVSRERPVRSREEWQERREELKREQDDAERERRERELQEQLAREREAVQKRQKARKRRQERERRQRRSKERQEQSGKLRQHALRQVKRENERGLRLQDHTTREEAAIKERQRLRKRQHEKERRQRRKKEQQRLTVTLRPALLRQQSSREAREGLARGDDMTVNAEAIKERQRVRKRRREKERRKRRKSEQRGLEDARRQALMKEVKERAESRRRAEREKQEMLHFKEERLVEWLRDQEERRTKLGSQRLAKESQSQQLVEDENEHQDACNSELEADRELDPTAATPETPVTQVECLDVDVSGASPGSNDSESDTSPPPDLAGRTTINVTPRTQNRIGPIPRILRRPPLSRLSPQRSALVEVERSNAAGPRCMHSVPSVA</sequence>
<feature type="compositionally biased region" description="Basic residues" evidence="1">
    <location>
        <begin position="104"/>
        <end position="123"/>
    </location>
</feature>
<name>A0A8X7N3U7_9BASI</name>
<feature type="compositionally biased region" description="Low complexity" evidence="1">
    <location>
        <begin position="389"/>
        <end position="410"/>
    </location>
</feature>
<feature type="compositionally biased region" description="Basic and acidic residues" evidence="1">
    <location>
        <begin position="57"/>
        <end position="103"/>
    </location>
</feature>
<reference evidence="2" key="1">
    <citation type="submission" date="2016-04" db="EMBL/GenBank/DDBJ databases">
        <authorList>
            <person name="Nguyen H.D."/>
            <person name="Samba Siva P."/>
            <person name="Cullis J."/>
            <person name="Levesque C.A."/>
            <person name="Hambleton S."/>
        </authorList>
    </citation>
    <scope>NUCLEOTIDE SEQUENCE</scope>
    <source>
        <strain evidence="2">DAOMC 236422</strain>
    </source>
</reference>
<accession>A0A8X7N3U7</accession>
<evidence type="ECO:0000313" key="2">
    <source>
        <dbReference type="EMBL" id="KAE8266551.1"/>
    </source>
</evidence>
<dbReference type="AlphaFoldDB" id="A0A8X7N3U7"/>
<comment type="caution">
    <text evidence="2">The sequence shown here is derived from an EMBL/GenBank/DDBJ whole genome shotgun (WGS) entry which is preliminary data.</text>
</comment>
<organism evidence="2 3">
    <name type="scientific">Tilletia walkeri</name>
    <dbReference type="NCBI Taxonomy" id="117179"/>
    <lineage>
        <taxon>Eukaryota</taxon>
        <taxon>Fungi</taxon>
        <taxon>Dikarya</taxon>
        <taxon>Basidiomycota</taxon>
        <taxon>Ustilaginomycotina</taxon>
        <taxon>Exobasidiomycetes</taxon>
        <taxon>Tilletiales</taxon>
        <taxon>Tilletiaceae</taxon>
        <taxon>Tilletia</taxon>
    </lineage>
</organism>
<feature type="region of interest" description="Disordered" evidence="1">
    <location>
        <begin position="295"/>
        <end position="433"/>
    </location>
</feature>
<feature type="compositionally biased region" description="Basic residues" evidence="1">
    <location>
        <begin position="225"/>
        <end position="242"/>
    </location>
</feature>
<dbReference type="Proteomes" id="UP000078113">
    <property type="component" value="Unassembled WGS sequence"/>
</dbReference>
<evidence type="ECO:0000256" key="1">
    <source>
        <dbReference type="SAM" id="MobiDB-lite"/>
    </source>
</evidence>
<feature type="compositionally biased region" description="Basic and acidic residues" evidence="1">
    <location>
        <begin position="140"/>
        <end position="164"/>
    </location>
</feature>
<evidence type="ECO:0000313" key="3">
    <source>
        <dbReference type="Proteomes" id="UP000078113"/>
    </source>
</evidence>
<proteinExistence type="predicted"/>
<keyword evidence="3" id="KW-1185">Reference proteome</keyword>
<feature type="compositionally biased region" description="Basic and acidic residues" evidence="1">
    <location>
        <begin position="200"/>
        <end position="213"/>
    </location>
</feature>
<feature type="compositionally biased region" description="Polar residues" evidence="1">
    <location>
        <begin position="378"/>
        <end position="388"/>
    </location>
</feature>